<feature type="binding site" evidence="14">
    <location>
        <position position="114"/>
    </location>
    <ligand>
        <name>[4Fe-4S] cluster</name>
        <dbReference type="ChEBI" id="CHEBI:49883"/>
        <note>4Fe-4S-S-AdoMet</note>
    </ligand>
</feature>
<dbReference type="Pfam" id="PF21016">
    <property type="entry name" value="RlmN_N"/>
    <property type="match status" value="1"/>
</dbReference>
<keyword evidence="5 14" id="KW-0698">rRNA processing</keyword>
<dbReference type="InterPro" id="IPR040072">
    <property type="entry name" value="Methyltransferase_A"/>
</dbReference>
<comment type="catalytic activity">
    <reaction evidence="14">
        <text>adenosine(37) in tRNA + 2 reduced [2Fe-2S]-[ferredoxin] + 2 S-adenosyl-L-methionine = 2-methyladenosine(37) in tRNA + 5'-deoxyadenosine + L-methionine + 2 oxidized [2Fe-2S]-[ferredoxin] + S-adenosyl-L-homocysteine</text>
        <dbReference type="Rhea" id="RHEA:43332"/>
        <dbReference type="Rhea" id="RHEA-COMP:10000"/>
        <dbReference type="Rhea" id="RHEA-COMP:10001"/>
        <dbReference type="Rhea" id="RHEA-COMP:10162"/>
        <dbReference type="Rhea" id="RHEA-COMP:10485"/>
        <dbReference type="ChEBI" id="CHEBI:17319"/>
        <dbReference type="ChEBI" id="CHEBI:33737"/>
        <dbReference type="ChEBI" id="CHEBI:33738"/>
        <dbReference type="ChEBI" id="CHEBI:57844"/>
        <dbReference type="ChEBI" id="CHEBI:57856"/>
        <dbReference type="ChEBI" id="CHEBI:59789"/>
        <dbReference type="ChEBI" id="CHEBI:74411"/>
        <dbReference type="ChEBI" id="CHEBI:74497"/>
        <dbReference type="EC" id="2.1.1.192"/>
    </reaction>
</comment>
<feature type="disulfide bond" description="(transient)" evidence="14">
    <location>
        <begin position="107"/>
        <end position="344"/>
    </location>
</feature>
<dbReference type="FunFam" id="3.20.20.70:FF:000008">
    <property type="entry name" value="Dual-specificity RNA methyltransferase RlmN"/>
    <property type="match status" value="1"/>
</dbReference>
<evidence type="ECO:0000256" key="14">
    <source>
        <dbReference type="HAMAP-Rule" id="MF_01849"/>
    </source>
</evidence>
<dbReference type="PROSITE" id="PS51918">
    <property type="entry name" value="RADICAL_SAM"/>
    <property type="match status" value="1"/>
</dbReference>
<keyword evidence="4 14" id="KW-0963">Cytoplasm</keyword>
<sequence>MTTQKVNLLDFDRKGMRQFFQEELGEKAFRADQIMKWIYHFGVDDFEKMTNINKKLREKLIRLAEIKAPTVSEAQHSSDGTIKWAMRVGDQDVETVYIPDDDRATLCVSSQVGCALECKFCSTAQQGFNRNLKVSEIIGQVWRAAREVGLEKETGRRPITNVVMMGMGEPLLNMKNLMPALELMLDDLGFGLSKRRVTVSTSGVVSGLDQMTGQIDVALAISLHAPNDKLRSEIMPINDRWDIQDFLASVRRYIASSNANRGKVTVEYVLLDHVNDDMDHARELAELLKDTPAKINLIPFNPYPGSPYKKPSNSRIDRFMKTLMQYDYTVTVRKTRGDDIDAACGQLVGDVIDRTKRTQQIAAQKGQQAIPVKAV</sequence>
<feature type="binding site" evidence="14">
    <location>
        <position position="301"/>
    </location>
    <ligand>
        <name>S-adenosyl-L-methionine</name>
        <dbReference type="ChEBI" id="CHEBI:59789"/>
    </ligand>
</feature>
<dbReference type="FunFam" id="1.10.150.530:FF:000003">
    <property type="entry name" value="Dual-specificity RNA methyltransferase RlmN"/>
    <property type="match status" value="1"/>
</dbReference>
<evidence type="ECO:0000313" key="16">
    <source>
        <dbReference type="EMBL" id="XCD16694.1"/>
    </source>
</evidence>
<dbReference type="InterPro" id="IPR013785">
    <property type="entry name" value="Aldolase_TIM"/>
</dbReference>
<dbReference type="InterPro" id="IPR027492">
    <property type="entry name" value="RNA_MTrfase_RlmN"/>
</dbReference>
<dbReference type="Pfam" id="PF04055">
    <property type="entry name" value="Radical_SAM"/>
    <property type="match status" value="1"/>
</dbReference>
<evidence type="ECO:0000256" key="13">
    <source>
        <dbReference type="ARBA" id="ARBA00023157"/>
    </source>
</evidence>
<feature type="binding site" evidence="14">
    <location>
        <position position="118"/>
    </location>
    <ligand>
        <name>[4Fe-4S] cluster</name>
        <dbReference type="ChEBI" id="CHEBI:49883"/>
        <note>4Fe-4S-S-AdoMet</note>
    </ligand>
</feature>
<feature type="binding site" evidence="14">
    <location>
        <position position="121"/>
    </location>
    <ligand>
        <name>[4Fe-4S] cluster</name>
        <dbReference type="ChEBI" id="CHEBI:49883"/>
        <note>4Fe-4S-S-AdoMet</note>
    </ligand>
</feature>
<evidence type="ECO:0000256" key="5">
    <source>
        <dbReference type="ARBA" id="ARBA00022552"/>
    </source>
</evidence>
<evidence type="ECO:0000256" key="4">
    <source>
        <dbReference type="ARBA" id="ARBA00022490"/>
    </source>
</evidence>
<evidence type="ECO:0000256" key="3">
    <source>
        <dbReference type="ARBA" id="ARBA00022485"/>
    </source>
</evidence>
<comment type="similarity">
    <text evidence="2 14">Belongs to the radical SAM superfamily. RlmN family.</text>
</comment>
<dbReference type="SFLD" id="SFLDF00275">
    <property type="entry name" value="adenosine_C2_methyltransferase"/>
    <property type="match status" value="1"/>
</dbReference>
<comment type="catalytic activity">
    <reaction evidence="14">
        <text>adenosine(2503) in 23S rRNA + 2 reduced [2Fe-2S]-[ferredoxin] + 2 S-adenosyl-L-methionine = 2-methyladenosine(2503) in 23S rRNA + 5'-deoxyadenosine + L-methionine + 2 oxidized [2Fe-2S]-[ferredoxin] + S-adenosyl-L-homocysteine</text>
        <dbReference type="Rhea" id="RHEA:42916"/>
        <dbReference type="Rhea" id="RHEA-COMP:10000"/>
        <dbReference type="Rhea" id="RHEA-COMP:10001"/>
        <dbReference type="Rhea" id="RHEA-COMP:10152"/>
        <dbReference type="Rhea" id="RHEA-COMP:10282"/>
        <dbReference type="ChEBI" id="CHEBI:17319"/>
        <dbReference type="ChEBI" id="CHEBI:33737"/>
        <dbReference type="ChEBI" id="CHEBI:33738"/>
        <dbReference type="ChEBI" id="CHEBI:57844"/>
        <dbReference type="ChEBI" id="CHEBI:57856"/>
        <dbReference type="ChEBI" id="CHEBI:59789"/>
        <dbReference type="ChEBI" id="CHEBI:74411"/>
        <dbReference type="ChEBI" id="CHEBI:74497"/>
        <dbReference type="EC" id="2.1.1.192"/>
    </reaction>
</comment>
<dbReference type="GO" id="GO:0070475">
    <property type="term" value="P:rRNA base methylation"/>
    <property type="evidence" value="ECO:0007669"/>
    <property type="project" value="UniProtKB-UniRule"/>
</dbReference>
<dbReference type="InterPro" id="IPR048641">
    <property type="entry name" value="RlmN_N"/>
</dbReference>
<dbReference type="GO" id="GO:0002935">
    <property type="term" value="F:tRNA (adenine(37)-C2)-methyltransferase activity"/>
    <property type="evidence" value="ECO:0007669"/>
    <property type="project" value="UniProtKB-UniRule"/>
</dbReference>
<evidence type="ECO:0000256" key="1">
    <source>
        <dbReference type="ARBA" id="ARBA00004496"/>
    </source>
</evidence>
<dbReference type="PANTHER" id="PTHR30544:SF5">
    <property type="entry name" value="RADICAL SAM CORE DOMAIN-CONTAINING PROTEIN"/>
    <property type="match status" value="1"/>
</dbReference>
<dbReference type="Gene3D" id="3.20.20.70">
    <property type="entry name" value="Aldolase class I"/>
    <property type="match status" value="1"/>
</dbReference>
<comment type="miscellaneous">
    <text evidence="14">Reaction proceeds by a ping-pong mechanism involving intermediate methylation of a conserved cysteine residue.</text>
</comment>
<dbReference type="InterPro" id="IPR006638">
    <property type="entry name" value="Elp3/MiaA/NifB-like_rSAM"/>
</dbReference>
<dbReference type="EMBL" id="CP115920">
    <property type="protein sequence ID" value="XCD16694.1"/>
    <property type="molecule type" value="Genomic_DNA"/>
</dbReference>
<dbReference type="InterPro" id="IPR058240">
    <property type="entry name" value="rSAM_sf"/>
</dbReference>
<dbReference type="SUPFAM" id="SSF102114">
    <property type="entry name" value="Radical SAM enzymes"/>
    <property type="match status" value="1"/>
</dbReference>
<proteinExistence type="inferred from homology"/>
<keyword evidence="9 14" id="KW-0819">tRNA processing</keyword>
<keyword evidence="11 14" id="KW-0408">Iron</keyword>
<comment type="subcellular location">
    <subcellularLocation>
        <location evidence="1 14">Cytoplasm</location>
    </subcellularLocation>
</comment>
<feature type="binding site" evidence="14">
    <location>
        <position position="200"/>
    </location>
    <ligand>
        <name>S-adenosyl-L-methionine</name>
        <dbReference type="ChEBI" id="CHEBI:59789"/>
    </ligand>
</feature>
<evidence type="ECO:0000256" key="12">
    <source>
        <dbReference type="ARBA" id="ARBA00023014"/>
    </source>
</evidence>
<dbReference type="AlphaFoldDB" id="A0AAU8BJZ9"/>
<evidence type="ECO:0000259" key="15">
    <source>
        <dbReference type="PROSITE" id="PS51918"/>
    </source>
</evidence>
<evidence type="ECO:0000256" key="2">
    <source>
        <dbReference type="ARBA" id="ARBA00007544"/>
    </source>
</evidence>
<dbReference type="SFLD" id="SFLDG01062">
    <property type="entry name" value="methyltransferase_(Class_A)"/>
    <property type="match status" value="1"/>
</dbReference>
<keyword evidence="13 14" id="KW-1015">Disulfide bond</keyword>
<dbReference type="RefSeq" id="WP_353497935.1">
    <property type="nucleotide sequence ID" value="NZ_CP115920.1"/>
</dbReference>
<keyword evidence="6 14" id="KW-0489">Methyltransferase</keyword>
<organism evidence="16">
    <name type="scientific">Vibrio chaetopteri</name>
    <dbReference type="NCBI Taxonomy" id="3016528"/>
    <lineage>
        <taxon>Bacteria</taxon>
        <taxon>Pseudomonadati</taxon>
        <taxon>Pseudomonadota</taxon>
        <taxon>Gammaproteobacteria</taxon>
        <taxon>Vibrionales</taxon>
        <taxon>Vibrionaceae</taxon>
        <taxon>Vibrio</taxon>
    </lineage>
</organism>
<accession>A0AAU8BJZ9</accession>
<dbReference type="CDD" id="cd01335">
    <property type="entry name" value="Radical_SAM"/>
    <property type="match status" value="1"/>
</dbReference>
<feature type="active site" description="S-methylcysteine intermediate" evidence="14">
    <location>
        <position position="344"/>
    </location>
</feature>
<dbReference type="GO" id="GO:0030488">
    <property type="term" value="P:tRNA methylation"/>
    <property type="evidence" value="ECO:0007669"/>
    <property type="project" value="UniProtKB-UniRule"/>
</dbReference>
<feature type="binding site" evidence="14">
    <location>
        <begin position="222"/>
        <end position="224"/>
    </location>
    <ligand>
        <name>S-adenosyl-L-methionine</name>
        <dbReference type="ChEBI" id="CHEBI:59789"/>
    </ligand>
</feature>
<dbReference type="GO" id="GO:0019843">
    <property type="term" value="F:rRNA binding"/>
    <property type="evidence" value="ECO:0007669"/>
    <property type="project" value="UniProtKB-UniRule"/>
</dbReference>
<comment type="function">
    <text evidence="14">Specifically methylates position 2 of adenine 2503 in 23S rRNA and position 2 of adenine 37 in tRNAs. m2A2503 modification seems to play a crucial role in the proofreading step occurring at the peptidyl transferase center and thus would serve to optimize ribosomal fidelity.</text>
</comment>
<evidence type="ECO:0000256" key="7">
    <source>
        <dbReference type="ARBA" id="ARBA00022679"/>
    </source>
</evidence>
<evidence type="ECO:0000256" key="9">
    <source>
        <dbReference type="ARBA" id="ARBA00022694"/>
    </source>
</evidence>
<evidence type="ECO:0000256" key="6">
    <source>
        <dbReference type="ARBA" id="ARBA00022603"/>
    </source>
</evidence>
<feature type="binding site" evidence="14">
    <location>
        <begin position="168"/>
        <end position="169"/>
    </location>
    <ligand>
        <name>S-adenosyl-L-methionine</name>
        <dbReference type="ChEBI" id="CHEBI:59789"/>
    </ligand>
</feature>
<keyword evidence="3 14" id="KW-0004">4Fe-4S</keyword>
<protein>
    <recommendedName>
        <fullName evidence="14">Dual-specificity RNA methyltransferase RlmN</fullName>
        <ecNumber evidence="14">2.1.1.192</ecNumber>
    </recommendedName>
    <alternativeName>
        <fullName evidence="14">23S rRNA (adenine(2503)-C(2))-methyltransferase</fullName>
    </alternativeName>
    <alternativeName>
        <fullName evidence="14">23S rRNA m2A2503 methyltransferase</fullName>
    </alternativeName>
    <alternativeName>
        <fullName evidence="14">Ribosomal RNA large subunit methyltransferase N</fullName>
    </alternativeName>
    <alternativeName>
        <fullName evidence="14">tRNA (adenine(37)-C(2))-methyltransferase</fullName>
    </alternativeName>
    <alternativeName>
        <fullName evidence="14">tRNA m2A37 methyltransferase</fullName>
    </alternativeName>
</protein>
<dbReference type="InterPro" id="IPR007197">
    <property type="entry name" value="rSAM"/>
</dbReference>
<evidence type="ECO:0000256" key="10">
    <source>
        <dbReference type="ARBA" id="ARBA00022723"/>
    </source>
</evidence>
<keyword evidence="10 14" id="KW-0479">Metal-binding</keyword>
<dbReference type="GO" id="GO:0051539">
    <property type="term" value="F:4 iron, 4 sulfur cluster binding"/>
    <property type="evidence" value="ECO:0007669"/>
    <property type="project" value="UniProtKB-UniRule"/>
</dbReference>
<dbReference type="HAMAP" id="MF_01849">
    <property type="entry name" value="RNA_methyltr_RlmN"/>
    <property type="match status" value="1"/>
</dbReference>
<dbReference type="PIRSF" id="PIRSF006004">
    <property type="entry name" value="CHP00048"/>
    <property type="match status" value="1"/>
</dbReference>
<dbReference type="GO" id="GO:0005737">
    <property type="term" value="C:cytoplasm"/>
    <property type="evidence" value="ECO:0007669"/>
    <property type="project" value="UniProtKB-SubCell"/>
</dbReference>
<dbReference type="NCBIfam" id="TIGR00048">
    <property type="entry name" value="rRNA_mod_RlmN"/>
    <property type="match status" value="1"/>
</dbReference>
<evidence type="ECO:0000256" key="11">
    <source>
        <dbReference type="ARBA" id="ARBA00023004"/>
    </source>
</evidence>
<keyword evidence="8 14" id="KW-0949">S-adenosyl-L-methionine</keyword>
<dbReference type="SFLD" id="SFLDS00029">
    <property type="entry name" value="Radical_SAM"/>
    <property type="match status" value="1"/>
</dbReference>
<dbReference type="EC" id="2.1.1.192" evidence="14"/>
<dbReference type="InterPro" id="IPR004383">
    <property type="entry name" value="rRNA_lsu_MTrfase_RlmN/Cfr"/>
</dbReference>
<comment type="cofactor">
    <cofactor evidence="14">
        <name>[4Fe-4S] cluster</name>
        <dbReference type="ChEBI" id="CHEBI:49883"/>
    </cofactor>
    <text evidence="14">Binds 1 [4Fe-4S] cluster. The cluster is coordinated with 3 cysteines and an exchangeable S-adenosyl-L-methionine.</text>
</comment>
<keyword evidence="7 14" id="KW-0808">Transferase</keyword>
<dbReference type="NCBIfam" id="NF008396">
    <property type="entry name" value="PRK11194.1"/>
    <property type="match status" value="1"/>
</dbReference>
<dbReference type="GO" id="GO:0070040">
    <property type="term" value="F:rRNA (adenine(2503)-C2-)-methyltransferase activity"/>
    <property type="evidence" value="ECO:0007669"/>
    <property type="project" value="UniProtKB-UniRule"/>
</dbReference>
<dbReference type="Gene3D" id="1.10.150.530">
    <property type="match status" value="1"/>
</dbReference>
<reference evidence="16" key="1">
    <citation type="submission" date="2023-01" db="EMBL/GenBank/DDBJ databases">
        <title>Vibrio sp. CB1-14 genome sequencing.</title>
        <authorList>
            <person name="Otstavnykh N."/>
            <person name="Isaeva M."/>
            <person name="Meleshko D."/>
        </authorList>
    </citation>
    <scope>NUCLEOTIDE SEQUENCE</scope>
    <source>
        <strain evidence="16">CB1-14</strain>
    </source>
</reference>
<feature type="domain" description="Radical SAM core" evidence="15">
    <location>
        <begin position="100"/>
        <end position="339"/>
    </location>
</feature>
<dbReference type="SMART" id="SM00729">
    <property type="entry name" value="Elp3"/>
    <property type="match status" value="1"/>
</dbReference>
<dbReference type="GO" id="GO:0000049">
    <property type="term" value="F:tRNA binding"/>
    <property type="evidence" value="ECO:0007669"/>
    <property type="project" value="UniProtKB-UniRule"/>
</dbReference>
<name>A0AAU8BJZ9_9VIBR</name>
<dbReference type="KEGG" id="vck:PG915_03835"/>
<dbReference type="PANTHER" id="PTHR30544">
    <property type="entry name" value="23S RRNA METHYLTRANSFERASE"/>
    <property type="match status" value="1"/>
</dbReference>
<evidence type="ECO:0000256" key="8">
    <source>
        <dbReference type="ARBA" id="ARBA00022691"/>
    </source>
</evidence>
<dbReference type="GO" id="GO:0046872">
    <property type="term" value="F:metal ion binding"/>
    <property type="evidence" value="ECO:0007669"/>
    <property type="project" value="UniProtKB-KW"/>
</dbReference>
<gene>
    <name evidence="14" type="primary">rlmN</name>
    <name evidence="16" type="ORF">PG915_03835</name>
</gene>
<feature type="active site" description="Proton acceptor" evidence="14">
    <location>
        <position position="94"/>
    </location>
</feature>
<keyword evidence="12 14" id="KW-0411">Iron-sulfur</keyword>